<dbReference type="Proteomes" id="UP000749471">
    <property type="component" value="Unassembled WGS sequence"/>
</dbReference>
<protein>
    <submittedName>
        <fullName evidence="2">MBL fold metallo-hydrolase</fullName>
    </submittedName>
</protein>
<sequence length="233" mass="26377">MNKVIMLDINFQYQNEARTIHPVLLLSDNDIVLVDCGYPGFLPLLEDEMKLKGVNPHSLTKVLITHHDDDHMGALFEIKEKYPNIKVVASCIESEYISGKKKSLRLLQAEEMLNVLPEEQKQFGIQFCESLRKIKPVPVDIKVKNGEYFDWGGGCEIVDTPGHTPGHISLYLKESNSVITGDAAVIDDNKLIIANPQFTLDLDMAKESLKKLISMDADNYYCYHGGKLENQRR</sequence>
<evidence type="ECO:0000259" key="1">
    <source>
        <dbReference type="SMART" id="SM00849"/>
    </source>
</evidence>
<reference evidence="2 3" key="1">
    <citation type="submission" date="2021-06" db="EMBL/GenBank/DDBJ databases">
        <authorList>
            <person name="Sun Q."/>
            <person name="Li D."/>
        </authorList>
    </citation>
    <scope>NUCLEOTIDE SEQUENCE [LARGE SCALE GENOMIC DNA]</scope>
    <source>
        <strain evidence="2 3">MSJ-40</strain>
    </source>
</reference>
<dbReference type="RefSeq" id="WP_216517096.1">
    <property type="nucleotide sequence ID" value="NZ_JAHLPM010000003.1"/>
</dbReference>
<dbReference type="PANTHER" id="PTHR42951:SF15">
    <property type="entry name" value="METALLO-BETA-LACTAMASE SUPERFAMILY PROTEIN"/>
    <property type="match status" value="1"/>
</dbReference>
<dbReference type="InterPro" id="IPR050855">
    <property type="entry name" value="NDM-1-like"/>
</dbReference>
<dbReference type="InterPro" id="IPR001279">
    <property type="entry name" value="Metallo-B-lactamas"/>
</dbReference>
<evidence type="ECO:0000313" key="2">
    <source>
        <dbReference type="EMBL" id="MBU5437207.1"/>
    </source>
</evidence>
<accession>A0ABS6E2S8</accession>
<dbReference type="PANTHER" id="PTHR42951">
    <property type="entry name" value="METALLO-BETA-LACTAMASE DOMAIN-CONTAINING"/>
    <property type="match status" value="1"/>
</dbReference>
<comment type="caution">
    <text evidence="2">The sequence shown here is derived from an EMBL/GenBank/DDBJ whole genome shotgun (WGS) entry which is preliminary data.</text>
</comment>
<dbReference type="CDD" id="cd07721">
    <property type="entry name" value="yflN-like_MBL-fold"/>
    <property type="match status" value="1"/>
</dbReference>
<name>A0ABS6E2S8_9FIRM</name>
<dbReference type="EMBL" id="JAHLPM010000003">
    <property type="protein sequence ID" value="MBU5437207.1"/>
    <property type="molecule type" value="Genomic_DNA"/>
</dbReference>
<evidence type="ECO:0000313" key="3">
    <source>
        <dbReference type="Proteomes" id="UP000749471"/>
    </source>
</evidence>
<gene>
    <name evidence="2" type="ORF">KQI42_04250</name>
</gene>
<keyword evidence="3" id="KW-1185">Reference proteome</keyword>
<feature type="domain" description="Metallo-beta-lactamase" evidence="1">
    <location>
        <begin position="19"/>
        <end position="224"/>
    </location>
</feature>
<dbReference type="SMART" id="SM00849">
    <property type="entry name" value="Lactamase_B"/>
    <property type="match status" value="1"/>
</dbReference>
<organism evidence="2 3">
    <name type="scientific">Tissierella simiarum</name>
    <dbReference type="NCBI Taxonomy" id="2841534"/>
    <lineage>
        <taxon>Bacteria</taxon>
        <taxon>Bacillati</taxon>
        <taxon>Bacillota</taxon>
        <taxon>Tissierellia</taxon>
        <taxon>Tissierellales</taxon>
        <taxon>Tissierellaceae</taxon>
        <taxon>Tissierella</taxon>
    </lineage>
</organism>
<dbReference type="Pfam" id="PF00753">
    <property type="entry name" value="Lactamase_B"/>
    <property type="match status" value="1"/>
</dbReference>
<proteinExistence type="predicted"/>